<keyword evidence="1 6" id="KW-0436">Ligase</keyword>
<dbReference type="PANTHER" id="PTHR43272:SF110">
    <property type="entry name" value="LONG-CHAIN-FATTY-ACID--COA LIGASE ACSBG2"/>
    <property type="match status" value="1"/>
</dbReference>
<keyword evidence="2" id="KW-0276">Fatty acid metabolism</keyword>
<sequence>MGFVDPWAPRTPEEEGELDWRDIARSGTAKECESDTAQPQEATHEVDGKDGTQDTVDQKRESSEPKCQPVPQFFAQAVKQYSQKVALCVKRADGWHDITYAEYEQQTVCVARALLRLGLQRFHGVLILGWSSPEWFMAALGSIMAGGLAIGVNPSCPASFCQEVALSAEVQVVIVQDHGQLEKVLQVQEKLPQLKAIIQWEGNLKIQEANKVHLYTWYHLMTLGKDVSGTSLDTVLKSQKANQCCAVMYAAGVTTDTRGVMLSHDNVTWMSHSVCEMLNLGPNEVVVSYQPLNDMTIQMSDLWLPLSCGGTTYFAEPHATESSLISTLRIANPTIFIGCHSFWEKIVQSWKTLEKVKLLPRRWEKGTIVPGKQRKGKHKWSFFDQTLQFLAELLIFHPARAALGLAHCTYCYSGTALIPPEMMEFLWSVGIKVRRLYGLNESCGLHSLGRPTDDQIKSCGREIPGCLTRLENTSPCSTFKLCLWGHHIFMGYLGMEEETKSALDKDGFLCTGDEGSIDTLDFVDGERKST</sequence>
<dbReference type="GO" id="GO:0016020">
    <property type="term" value="C:membrane"/>
    <property type="evidence" value="ECO:0007669"/>
    <property type="project" value="TreeGrafter"/>
</dbReference>
<dbReference type="Proteomes" id="UP001295444">
    <property type="component" value="Chromosome 05"/>
</dbReference>
<dbReference type="Pfam" id="PF00501">
    <property type="entry name" value="AMP-binding"/>
    <property type="match status" value="1"/>
</dbReference>
<reference evidence="6" key="1">
    <citation type="submission" date="2022-03" db="EMBL/GenBank/DDBJ databases">
        <authorList>
            <person name="Alioto T."/>
            <person name="Alioto T."/>
            <person name="Gomez Garrido J."/>
        </authorList>
    </citation>
    <scope>NUCLEOTIDE SEQUENCE</scope>
</reference>
<evidence type="ECO:0000259" key="5">
    <source>
        <dbReference type="Pfam" id="PF00501"/>
    </source>
</evidence>
<gene>
    <name evidence="6" type="ORF">PECUL_23A016963</name>
</gene>
<dbReference type="SUPFAM" id="SSF56801">
    <property type="entry name" value="Acetyl-CoA synthetase-like"/>
    <property type="match status" value="1"/>
</dbReference>
<keyword evidence="2" id="KW-0443">Lipid metabolism</keyword>
<feature type="region of interest" description="Disordered" evidence="4">
    <location>
        <begin position="1"/>
        <end position="67"/>
    </location>
</feature>
<accession>A0AAD1SGM7</accession>
<feature type="compositionally biased region" description="Basic and acidic residues" evidence="4">
    <location>
        <begin position="42"/>
        <end position="64"/>
    </location>
</feature>
<dbReference type="GO" id="GO:0005783">
    <property type="term" value="C:endoplasmic reticulum"/>
    <property type="evidence" value="ECO:0007669"/>
    <property type="project" value="TreeGrafter"/>
</dbReference>
<evidence type="ECO:0000313" key="7">
    <source>
        <dbReference type="Proteomes" id="UP001295444"/>
    </source>
</evidence>
<dbReference type="Gene3D" id="3.40.50.12780">
    <property type="entry name" value="N-terminal domain of ligase-like"/>
    <property type="match status" value="1"/>
</dbReference>
<dbReference type="AlphaFoldDB" id="A0AAD1SGM7"/>
<evidence type="ECO:0000256" key="3">
    <source>
        <dbReference type="ARBA" id="ARBA00026121"/>
    </source>
</evidence>
<name>A0AAD1SGM7_PELCU</name>
<keyword evidence="7" id="KW-1185">Reference proteome</keyword>
<evidence type="ECO:0000256" key="1">
    <source>
        <dbReference type="ARBA" id="ARBA00022598"/>
    </source>
</evidence>
<evidence type="ECO:0000256" key="2">
    <source>
        <dbReference type="ARBA" id="ARBA00022832"/>
    </source>
</evidence>
<dbReference type="EC" id="6.2.1.3" evidence="3"/>
<dbReference type="InterPro" id="IPR042099">
    <property type="entry name" value="ANL_N_sf"/>
</dbReference>
<protein>
    <recommendedName>
        <fullName evidence="3">long-chain-fatty-acid--CoA ligase</fullName>
        <ecNumber evidence="3">6.2.1.3</ecNumber>
    </recommendedName>
</protein>
<dbReference type="EMBL" id="OW240916">
    <property type="protein sequence ID" value="CAH2297408.1"/>
    <property type="molecule type" value="Genomic_DNA"/>
</dbReference>
<dbReference type="GO" id="GO:0004467">
    <property type="term" value="F:long-chain fatty acid-CoA ligase activity"/>
    <property type="evidence" value="ECO:0007669"/>
    <property type="project" value="UniProtKB-EC"/>
</dbReference>
<dbReference type="PANTHER" id="PTHR43272">
    <property type="entry name" value="LONG-CHAIN-FATTY-ACID--COA LIGASE"/>
    <property type="match status" value="1"/>
</dbReference>
<proteinExistence type="predicted"/>
<evidence type="ECO:0000256" key="4">
    <source>
        <dbReference type="SAM" id="MobiDB-lite"/>
    </source>
</evidence>
<feature type="compositionally biased region" description="Basic and acidic residues" evidence="4">
    <location>
        <begin position="18"/>
        <end position="33"/>
    </location>
</feature>
<organism evidence="6 7">
    <name type="scientific">Pelobates cultripes</name>
    <name type="common">Western spadefoot toad</name>
    <dbReference type="NCBI Taxonomy" id="61616"/>
    <lineage>
        <taxon>Eukaryota</taxon>
        <taxon>Metazoa</taxon>
        <taxon>Chordata</taxon>
        <taxon>Craniata</taxon>
        <taxon>Vertebrata</taxon>
        <taxon>Euteleostomi</taxon>
        <taxon>Amphibia</taxon>
        <taxon>Batrachia</taxon>
        <taxon>Anura</taxon>
        <taxon>Pelobatoidea</taxon>
        <taxon>Pelobatidae</taxon>
        <taxon>Pelobates</taxon>
    </lineage>
</organism>
<dbReference type="InterPro" id="IPR000873">
    <property type="entry name" value="AMP-dep_synth/lig_dom"/>
</dbReference>
<evidence type="ECO:0000313" key="6">
    <source>
        <dbReference type="EMBL" id="CAH2297408.1"/>
    </source>
</evidence>
<feature type="domain" description="AMP-dependent synthetase/ligase" evidence="5">
    <location>
        <begin position="74"/>
        <end position="493"/>
    </location>
</feature>